<dbReference type="PROSITE" id="PS50016">
    <property type="entry name" value="ZF_PHD_2"/>
    <property type="match status" value="1"/>
</dbReference>
<dbReference type="PANTHER" id="PTHR47331">
    <property type="entry name" value="PHD-TYPE DOMAIN-CONTAINING PROTEIN"/>
    <property type="match status" value="1"/>
</dbReference>
<dbReference type="InterPro" id="IPR043502">
    <property type="entry name" value="DNA/RNA_pol_sf"/>
</dbReference>
<dbReference type="InterPro" id="IPR001965">
    <property type="entry name" value="Znf_PHD"/>
</dbReference>
<dbReference type="InterPro" id="IPR043128">
    <property type="entry name" value="Rev_trsase/Diguanyl_cyclase"/>
</dbReference>
<evidence type="ECO:0000313" key="9">
    <source>
        <dbReference type="Proteomes" id="UP000069940"/>
    </source>
</evidence>
<name>A0ABM1Z5G8_AEDAL</name>
<accession>A0ABM1Z5G8</accession>
<keyword evidence="9" id="KW-1185">Reference proteome</keyword>
<proteinExistence type="predicted"/>
<feature type="region of interest" description="Disordered" evidence="6">
    <location>
        <begin position="1"/>
        <end position="47"/>
    </location>
</feature>
<dbReference type="Gene3D" id="3.10.10.10">
    <property type="entry name" value="HIV Type 1 Reverse Transcriptase, subunit A, domain 1"/>
    <property type="match status" value="1"/>
</dbReference>
<dbReference type="SUPFAM" id="SSF57903">
    <property type="entry name" value="FYVE/PHD zinc finger"/>
    <property type="match status" value="1"/>
</dbReference>
<dbReference type="SUPFAM" id="SSF56672">
    <property type="entry name" value="DNA/RNA polymerases"/>
    <property type="match status" value="1"/>
</dbReference>
<dbReference type="Pfam" id="PF00628">
    <property type="entry name" value="PHD"/>
    <property type="match status" value="1"/>
</dbReference>
<keyword evidence="3" id="KW-0862">Zinc</keyword>
<dbReference type="GeneID" id="134286834"/>
<keyword evidence="1" id="KW-0479">Metal-binding</keyword>
<evidence type="ECO:0000256" key="5">
    <source>
        <dbReference type="SAM" id="Coils"/>
    </source>
</evidence>
<feature type="region of interest" description="Disordered" evidence="6">
    <location>
        <begin position="638"/>
        <end position="657"/>
    </location>
</feature>
<organism evidence="8 9">
    <name type="scientific">Aedes albopictus</name>
    <name type="common">Asian tiger mosquito</name>
    <name type="synonym">Stegomyia albopicta</name>
    <dbReference type="NCBI Taxonomy" id="7160"/>
    <lineage>
        <taxon>Eukaryota</taxon>
        <taxon>Metazoa</taxon>
        <taxon>Ecdysozoa</taxon>
        <taxon>Arthropoda</taxon>
        <taxon>Hexapoda</taxon>
        <taxon>Insecta</taxon>
        <taxon>Pterygota</taxon>
        <taxon>Neoptera</taxon>
        <taxon>Endopterygota</taxon>
        <taxon>Diptera</taxon>
        <taxon>Nematocera</taxon>
        <taxon>Culicoidea</taxon>
        <taxon>Culicidae</taxon>
        <taxon>Culicinae</taxon>
        <taxon>Aedini</taxon>
        <taxon>Aedes</taxon>
        <taxon>Stegomyia</taxon>
    </lineage>
</organism>
<dbReference type="InterPro" id="IPR005312">
    <property type="entry name" value="DUF1759"/>
</dbReference>
<feature type="compositionally biased region" description="Basic residues" evidence="6">
    <location>
        <begin position="37"/>
        <end position="47"/>
    </location>
</feature>
<dbReference type="Proteomes" id="UP000069940">
    <property type="component" value="Unassembled WGS sequence"/>
</dbReference>
<dbReference type="InterPro" id="IPR019786">
    <property type="entry name" value="Zinc_finger_PHD-type_CS"/>
</dbReference>
<evidence type="ECO:0000313" key="8">
    <source>
        <dbReference type="EnsemblMetazoa" id="AALFPA23_015272.P22155"/>
    </source>
</evidence>
<dbReference type="PROSITE" id="PS01359">
    <property type="entry name" value="ZF_PHD_1"/>
    <property type="match status" value="1"/>
</dbReference>
<dbReference type="Gene3D" id="3.30.70.270">
    <property type="match status" value="1"/>
</dbReference>
<feature type="coiled-coil region" evidence="5">
    <location>
        <begin position="1026"/>
        <end position="1053"/>
    </location>
</feature>
<dbReference type="SMART" id="SM00249">
    <property type="entry name" value="PHD"/>
    <property type="match status" value="1"/>
</dbReference>
<sequence length="1330" mass="150869">MSSNDAVQPIVTADNSEDERDANRETVSTGRSDRTKKSNKTSKGKSKGAYKKSVAITHCGLCADVDEDNMVQCDDCDTWFHFRCVDVSGGIAERDWICNKCEQAKDPVDPAVHEPSNNHLVRKEQDSAERELHLLSQPANVMSDASMLSPLAAEMQRLKLPNPSGARIRSNLDESKLPYEKTSKSASVAVSRTSGCMDVAGALGTKPPTLVGSQGSKLSRQRNLELELRKLEEAKMLKLKQIQKEVEIERDFLNSKYELLMDSASQVDDEQSEVSKFTTKIKLWIDEVNQNQKEPLDSSRHDHADRMRGVESGRLVQQQGAIPLERGADEIPPSRHRFPVGRAYGAQSVPSDPRRQDQRAIRDSRLTAENLRDLEDVERQRNQHEEYEVRRTNSVYVNQPPRFFPRQRSTPNEHTHLQMQRQSAIDYENEAFGTLNRSQLAARQAVPKDLPDFSGNIEDWPLFYSMFNSSSQMCGFTNEENMLRLRKCLKGRALEAVRCRLLHPSNVVGVISTLKMLYGKPEAIIHAIIRKIRAMPPPNLERLETVVNFALSVENLCATIEACNLNEYIYNASLRYELIDKLPSSLKLDWSKFSRDTPTPKLSDFGHWLYSIAEDASNVMMPEVTVKTRVRKDDRFLNIHSDSPHSPDAGGINQHESDEENNPSVCIVCKGSCISVAKCGRFTEFTSDSKWAAVRELRLCRKCLRSHYGSCRQQKVCGVNGCSYKHHPLLHTEKRQQNPSSGHVAQPSDRDNVQSCNVHQIQTSDTLFRIIPVTLHGKNKQIETFAFLDDGSELTLMEDDLIDQLEMHSTTRPLCLKWTGNTRRYEDRSRCVDLEISGAGKPSEKFPLSEVRTVRELNLPRQTLLMDQMREKYPYLKGLPIESYSLAKPKILIGLDHASLGHALKGREGAPNQPVAVKTRLGWIAYGSCSGVKPAYSYVNCHIVHTGRCDCQTEEDLHQLVKEYFSLDSMGVVKMDKQLISVNDARAQSMLQSLTRRRGERFMTGLLWKYDDVRLPESRAMALKRTECLERRLQKDQQLAEALRAKLTEYEIKGYIRKLSTSELEEPQNRIWYLPIFPVSNPNKPGKIRVVWDAAATSHGISLNAMLLKGPDQLTSLTSVLVQFRQFKVGICGDLREMFLQLELIPQDRQCLRFFFRTNPADPHPSVYVTNVMPFGTACSPSCAQYVKNLNALEHQEVYPAAANAIIRWHYVDDMLTSIESEDEAVRLACDVKTVHKNGGFEMRNWKSNSEKVLSVMNERRHENGMSLDLGSEMATEKVLGLWWCTTSDFFTFKLSNRHNPELLSGQRIPTKPRGSQDPTVLSNTNFHKP</sequence>
<dbReference type="InterPro" id="IPR019787">
    <property type="entry name" value="Znf_PHD-finger"/>
</dbReference>
<dbReference type="Pfam" id="PF03564">
    <property type="entry name" value="DUF1759"/>
    <property type="match status" value="1"/>
</dbReference>
<evidence type="ECO:0000256" key="4">
    <source>
        <dbReference type="PROSITE-ProRule" id="PRU00146"/>
    </source>
</evidence>
<feature type="compositionally biased region" description="Basic and acidic residues" evidence="6">
    <location>
        <begin position="352"/>
        <end position="364"/>
    </location>
</feature>
<keyword evidence="2 4" id="KW-0863">Zinc-finger</keyword>
<feature type="compositionally biased region" description="Polar residues" evidence="6">
    <location>
        <begin position="1317"/>
        <end position="1330"/>
    </location>
</feature>
<dbReference type="Gene3D" id="3.30.40.10">
    <property type="entry name" value="Zinc/RING finger domain, C3HC4 (zinc finger)"/>
    <property type="match status" value="1"/>
</dbReference>
<feature type="region of interest" description="Disordered" evidence="6">
    <location>
        <begin position="1303"/>
        <end position="1330"/>
    </location>
</feature>
<reference evidence="9" key="1">
    <citation type="journal article" date="2015" name="Proc. Natl. Acad. Sci. U.S.A.">
        <title>Genome sequence of the Asian Tiger mosquito, Aedes albopictus, reveals insights into its biology, genetics, and evolution.</title>
        <authorList>
            <person name="Chen X.G."/>
            <person name="Jiang X."/>
            <person name="Gu J."/>
            <person name="Xu M."/>
            <person name="Wu Y."/>
            <person name="Deng Y."/>
            <person name="Zhang C."/>
            <person name="Bonizzoni M."/>
            <person name="Dermauw W."/>
            <person name="Vontas J."/>
            <person name="Armbruster P."/>
            <person name="Huang X."/>
            <person name="Yang Y."/>
            <person name="Zhang H."/>
            <person name="He W."/>
            <person name="Peng H."/>
            <person name="Liu Y."/>
            <person name="Wu K."/>
            <person name="Chen J."/>
            <person name="Lirakis M."/>
            <person name="Topalis P."/>
            <person name="Van Leeuwen T."/>
            <person name="Hall A.B."/>
            <person name="Jiang X."/>
            <person name="Thorpe C."/>
            <person name="Mueller R.L."/>
            <person name="Sun C."/>
            <person name="Waterhouse R.M."/>
            <person name="Yan G."/>
            <person name="Tu Z.J."/>
            <person name="Fang X."/>
            <person name="James A.A."/>
        </authorList>
    </citation>
    <scope>NUCLEOTIDE SEQUENCE [LARGE SCALE GENOMIC DNA]</scope>
    <source>
        <strain evidence="9">Foshan</strain>
    </source>
</reference>
<keyword evidence="5" id="KW-0175">Coiled coil</keyword>
<evidence type="ECO:0000256" key="2">
    <source>
        <dbReference type="ARBA" id="ARBA00022771"/>
    </source>
</evidence>
<evidence type="ECO:0000256" key="6">
    <source>
        <dbReference type="SAM" id="MobiDB-lite"/>
    </source>
</evidence>
<dbReference type="InterPro" id="IPR011011">
    <property type="entry name" value="Znf_FYVE_PHD"/>
</dbReference>
<feature type="domain" description="PHD-type" evidence="7">
    <location>
        <begin position="56"/>
        <end position="104"/>
    </location>
</feature>
<evidence type="ECO:0000259" key="7">
    <source>
        <dbReference type="PROSITE" id="PS50016"/>
    </source>
</evidence>
<reference evidence="8" key="2">
    <citation type="submission" date="2025-05" db="UniProtKB">
        <authorList>
            <consortium name="EnsemblMetazoa"/>
        </authorList>
    </citation>
    <scope>IDENTIFICATION</scope>
    <source>
        <strain evidence="8">Foshan</strain>
    </source>
</reference>
<dbReference type="PANTHER" id="PTHR47331:SF5">
    <property type="entry name" value="RIBONUCLEASE H"/>
    <property type="match status" value="1"/>
</dbReference>
<evidence type="ECO:0000256" key="1">
    <source>
        <dbReference type="ARBA" id="ARBA00022723"/>
    </source>
</evidence>
<evidence type="ECO:0000256" key="3">
    <source>
        <dbReference type="ARBA" id="ARBA00022833"/>
    </source>
</evidence>
<protein>
    <recommendedName>
        <fullName evidence="7">PHD-type domain-containing protein</fullName>
    </recommendedName>
</protein>
<dbReference type="RefSeq" id="XP_062704504.1">
    <property type="nucleotide sequence ID" value="XM_062848520.1"/>
</dbReference>
<feature type="region of interest" description="Disordered" evidence="6">
    <location>
        <begin position="343"/>
        <end position="364"/>
    </location>
</feature>
<dbReference type="EnsemblMetazoa" id="AALFPA23_015272.R22155">
    <property type="protein sequence ID" value="AALFPA23_015272.P22155"/>
    <property type="gene ID" value="AALFPA23_015272"/>
</dbReference>
<dbReference type="InterPro" id="IPR013083">
    <property type="entry name" value="Znf_RING/FYVE/PHD"/>
</dbReference>